<organism evidence="14">
    <name type="scientific">Oryza nivara</name>
    <name type="common">Indian wild rice</name>
    <name type="synonym">Oryza sativa f. spontanea</name>
    <dbReference type="NCBI Taxonomy" id="4536"/>
    <lineage>
        <taxon>Eukaryota</taxon>
        <taxon>Viridiplantae</taxon>
        <taxon>Streptophyta</taxon>
        <taxon>Embryophyta</taxon>
        <taxon>Tracheophyta</taxon>
        <taxon>Spermatophyta</taxon>
        <taxon>Magnoliopsida</taxon>
        <taxon>Liliopsida</taxon>
        <taxon>Poales</taxon>
        <taxon>Poaceae</taxon>
        <taxon>BOP clade</taxon>
        <taxon>Oryzoideae</taxon>
        <taxon>Oryzeae</taxon>
        <taxon>Oryzinae</taxon>
        <taxon>Oryza</taxon>
    </lineage>
</organism>
<dbReference type="HOGENOM" id="CLU_437077_0_0_1"/>
<dbReference type="GO" id="GO:0004708">
    <property type="term" value="F:MAP kinase kinase activity"/>
    <property type="evidence" value="ECO:0007669"/>
    <property type="project" value="UniProtKB-EC"/>
</dbReference>
<reference evidence="14" key="1">
    <citation type="submission" date="2015-04" db="UniProtKB">
        <authorList>
            <consortium name="EnsemblPlants"/>
        </authorList>
    </citation>
    <scope>IDENTIFICATION</scope>
    <source>
        <strain evidence="14">SL10</strain>
    </source>
</reference>
<dbReference type="PANTHER" id="PTHR47238">
    <property type="entry name" value="MITOGEN-ACTIVATED PROTEIN KINASE KINASE 5"/>
    <property type="match status" value="1"/>
</dbReference>
<dbReference type="SUPFAM" id="SSF158230">
    <property type="entry name" value="PRP4-like"/>
    <property type="match status" value="1"/>
</dbReference>
<evidence type="ECO:0000256" key="12">
    <source>
        <dbReference type="SAM" id="MobiDB-lite"/>
    </source>
</evidence>
<feature type="region of interest" description="Disordered" evidence="12">
    <location>
        <begin position="400"/>
        <end position="459"/>
    </location>
</feature>
<dbReference type="GO" id="GO:0004713">
    <property type="term" value="F:protein tyrosine kinase activity"/>
    <property type="evidence" value="ECO:0007669"/>
    <property type="project" value="UniProtKB-KW"/>
</dbReference>
<dbReference type="eggNOG" id="KOG0272">
    <property type="taxonomic scope" value="Eukaryota"/>
</dbReference>
<dbReference type="Pfam" id="PF08799">
    <property type="entry name" value="PRP4"/>
    <property type="match status" value="1"/>
</dbReference>
<evidence type="ECO:0000256" key="8">
    <source>
        <dbReference type="ARBA" id="ARBA00049014"/>
    </source>
</evidence>
<sequence length="626" mass="66330">MATVAAAASPFAAPHEMMARPAAAAPEATMMDLGQLLRLTDFDKIANLGDGASGVVAKVLLRGCGSSAVFALKTAHYCGGGAEVEVEALRRVAAGAGPSGSWSPHVVRCHAVFRCAGGEPAMLLELMDAGSLGRVLAARRCGEGRRGLPEPALAEVAARCLAGLAHLHSRGVVHLDLKPDNLLASARGDVKIGDFSVSRIFLGGAGERLRVPVAAGSTAYLSPERFEPNAHAGPRGACAADVWALGVTVLELFLGRCPILPVGERPSWERLKKAICNGEAPSLPASAAASAELRGFVASCLHKDPRRRATVAQLLAHPFVARRDGEACRRQLREIIVETIAGSRTYGTRRSLAAAGIYSAPASLAYLAAEASPVHPLAARNKARAAAALVQAWRACRQPHHGRAYHGSPPRAPAHRPHPSLSSASPTPASAAAVAVASTSAAGGGGGGGEAEYEVSDDHRAARERHECVVQELLQRRRTFAMAVPTNDFAVRARLRRLGEPVTLFGEREMESQDRLRALMVCLEADGHLDRLVRAQEKEQGGASAEEEEELAATDCRWRTARLRPARTEICARQWQRTPVTPVAPRPQPDRSRGQPGAAPIANPAAPPPLLLLVHSRHHCRRCTER</sequence>
<evidence type="ECO:0000256" key="11">
    <source>
        <dbReference type="PROSITE-ProRule" id="PRU10141"/>
    </source>
</evidence>
<feature type="region of interest" description="Disordered" evidence="12">
    <location>
        <begin position="577"/>
        <end position="608"/>
    </location>
</feature>
<protein>
    <recommendedName>
        <fullName evidence="13">Protein kinase domain-containing protein</fullName>
    </recommendedName>
</protein>
<dbReference type="PROSITE" id="PS50011">
    <property type="entry name" value="PROTEIN_KINASE_DOM"/>
    <property type="match status" value="1"/>
</dbReference>
<dbReference type="Gene3D" id="3.30.200.20">
    <property type="entry name" value="Phosphorylase Kinase, domain 1"/>
    <property type="match status" value="1"/>
</dbReference>
<dbReference type="GO" id="GO:0004674">
    <property type="term" value="F:protein serine/threonine kinase activity"/>
    <property type="evidence" value="ECO:0007669"/>
    <property type="project" value="UniProtKB-KW"/>
</dbReference>
<dbReference type="SMART" id="SM00500">
    <property type="entry name" value="SFM"/>
    <property type="match status" value="1"/>
</dbReference>
<dbReference type="Gramene" id="ONIVA01G25430.1">
    <property type="protein sequence ID" value="ONIVA01G25430.1"/>
    <property type="gene ID" value="ONIVA01G25430"/>
</dbReference>
<dbReference type="PANTHER" id="PTHR47238:SF4">
    <property type="entry name" value="MITOGEN-ACTIVATED PROTEIN KINASE KINASE 5"/>
    <property type="match status" value="1"/>
</dbReference>
<keyword evidence="5" id="KW-0418">Kinase</keyword>
<evidence type="ECO:0000256" key="6">
    <source>
        <dbReference type="ARBA" id="ARBA00022840"/>
    </source>
</evidence>
<reference evidence="14" key="2">
    <citation type="submission" date="2018-04" db="EMBL/GenBank/DDBJ databases">
        <title>OnivRS2 (Oryza nivara Reference Sequence Version 2).</title>
        <authorList>
            <person name="Zhang J."/>
            <person name="Kudrna D."/>
            <person name="Lee S."/>
            <person name="Talag J."/>
            <person name="Rajasekar S."/>
            <person name="Welchert J."/>
            <person name="Hsing Y.-I."/>
            <person name="Wing R.A."/>
        </authorList>
    </citation>
    <scope>NUCLEOTIDE SEQUENCE [LARGE SCALE GENOMIC DNA]</scope>
</reference>
<evidence type="ECO:0000256" key="7">
    <source>
        <dbReference type="ARBA" id="ARBA00023137"/>
    </source>
</evidence>
<dbReference type="eggNOG" id="KOG0581">
    <property type="taxonomic scope" value="Eukaryota"/>
</dbReference>
<dbReference type="Gene3D" id="4.10.280.110">
    <property type="entry name" value="Pre-mRNA processing factor 4 domain"/>
    <property type="match status" value="1"/>
</dbReference>
<dbReference type="EnsemblPlants" id="ONIVA01G25430.1">
    <property type="protein sequence ID" value="ONIVA01G25430.1"/>
    <property type="gene ID" value="ONIVA01G25430"/>
</dbReference>
<dbReference type="InterPro" id="IPR000719">
    <property type="entry name" value="Prot_kinase_dom"/>
</dbReference>
<keyword evidence="2" id="KW-0597">Phosphoprotein</keyword>
<dbReference type="InterPro" id="IPR017441">
    <property type="entry name" value="Protein_kinase_ATP_BS"/>
</dbReference>
<keyword evidence="6 11" id="KW-0067">ATP-binding</keyword>
<keyword evidence="1" id="KW-0723">Serine/threonine-protein kinase</keyword>
<evidence type="ECO:0000256" key="2">
    <source>
        <dbReference type="ARBA" id="ARBA00022553"/>
    </source>
</evidence>
<comment type="catalytic activity">
    <reaction evidence="8">
        <text>L-seryl-[protein] + ATP = O-phospho-L-seryl-[protein] + ADP + H(+)</text>
        <dbReference type="Rhea" id="RHEA:17989"/>
        <dbReference type="Rhea" id="RHEA-COMP:9863"/>
        <dbReference type="Rhea" id="RHEA-COMP:11604"/>
        <dbReference type="ChEBI" id="CHEBI:15378"/>
        <dbReference type="ChEBI" id="CHEBI:29999"/>
        <dbReference type="ChEBI" id="CHEBI:30616"/>
        <dbReference type="ChEBI" id="CHEBI:83421"/>
        <dbReference type="ChEBI" id="CHEBI:456216"/>
        <dbReference type="EC" id="2.7.12.2"/>
    </reaction>
</comment>
<evidence type="ECO:0000256" key="3">
    <source>
        <dbReference type="ARBA" id="ARBA00022679"/>
    </source>
</evidence>
<evidence type="ECO:0000259" key="13">
    <source>
        <dbReference type="PROSITE" id="PS50011"/>
    </source>
</evidence>
<comment type="catalytic activity">
    <reaction evidence="9">
        <text>L-threonyl-[protein] + ATP = O-phospho-L-threonyl-[protein] + ADP + H(+)</text>
        <dbReference type="Rhea" id="RHEA:46608"/>
        <dbReference type="Rhea" id="RHEA-COMP:11060"/>
        <dbReference type="Rhea" id="RHEA-COMP:11605"/>
        <dbReference type="ChEBI" id="CHEBI:15378"/>
        <dbReference type="ChEBI" id="CHEBI:30013"/>
        <dbReference type="ChEBI" id="CHEBI:30616"/>
        <dbReference type="ChEBI" id="CHEBI:61977"/>
        <dbReference type="ChEBI" id="CHEBI:456216"/>
        <dbReference type="EC" id="2.7.12.2"/>
    </reaction>
</comment>
<evidence type="ECO:0000256" key="4">
    <source>
        <dbReference type="ARBA" id="ARBA00022741"/>
    </source>
</evidence>
<dbReference type="SUPFAM" id="SSF56112">
    <property type="entry name" value="Protein kinase-like (PK-like)"/>
    <property type="match status" value="1"/>
</dbReference>
<accession>A0A0E0FPE4</accession>
<comment type="catalytic activity">
    <reaction evidence="10">
        <text>L-tyrosyl-[protein] + ATP = O-phospho-L-tyrosyl-[protein] + ADP + H(+)</text>
        <dbReference type="Rhea" id="RHEA:10596"/>
        <dbReference type="Rhea" id="RHEA-COMP:10136"/>
        <dbReference type="Rhea" id="RHEA-COMP:20101"/>
        <dbReference type="ChEBI" id="CHEBI:15378"/>
        <dbReference type="ChEBI" id="CHEBI:30616"/>
        <dbReference type="ChEBI" id="CHEBI:46858"/>
        <dbReference type="ChEBI" id="CHEBI:61978"/>
        <dbReference type="ChEBI" id="CHEBI:456216"/>
        <dbReference type="EC" id="2.7.12.2"/>
    </reaction>
</comment>
<keyword evidence="4 11" id="KW-0547">Nucleotide-binding</keyword>
<evidence type="ECO:0000256" key="9">
    <source>
        <dbReference type="ARBA" id="ARBA00049299"/>
    </source>
</evidence>
<dbReference type="InterPro" id="IPR014906">
    <property type="entry name" value="PRP4-like"/>
</dbReference>
<dbReference type="InterPro" id="IPR011009">
    <property type="entry name" value="Kinase-like_dom_sf"/>
</dbReference>
<evidence type="ECO:0000256" key="1">
    <source>
        <dbReference type="ARBA" id="ARBA00022527"/>
    </source>
</evidence>
<dbReference type="AlphaFoldDB" id="A0A0E0FPE4"/>
<keyword evidence="15" id="KW-1185">Reference proteome</keyword>
<dbReference type="STRING" id="4536.A0A0E0FPE4"/>
<keyword evidence="3" id="KW-0808">Transferase</keyword>
<dbReference type="PROSITE" id="PS00107">
    <property type="entry name" value="PROTEIN_KINASE_ATP"/>
    <property type="match status" value="1"/>
</dbReference>
<dbReference type="GO" id="GO:0005524">
    <property type="term" value="F:ATP binding"/>
    <property type="evidence" value="ECO:0007669"/>
    <property type="project" value="UniProtKB-UniRule"/>
</dbReference>
<name>A0A0E0FPE4_ORYNI</name>
<dbReference type="OMA" id="CEWEEQE"/>
<dbReference type="InterPro" id="IPR036285">
    <property type="entry name" value="PRP4-like_sf"/>
</dbReference>
<feature type="compositionally biased region" description="Low complexity" evidence="12">
    <location>
        <begin position="419"/>
        <end position="441"/>
    </location>
</feature>
<dbReference type="SMART" id="SM00220">
    <property type="entry name" value="S_TKc"/>
    <property type="match status" value="1"/>
</dbReference>
<dbReference type="InterPro" id="IPR052468">
    <property type="entry name" value="Dual_spec_MAPK_kinase"/>
</dbReference>
<dbReference type="Pfam" id="PF00069">
    <property type="entry name" value="Pkinase"/>
    <property type="match status" value="1"/>
</dbReference>
<dbReference type="Gene3D" id="1.10.510.10">
    <property type="entry name" value="Transferase(Phosphotransferase) domain 1"/>
    <property type="match status" value="1"/>
</dbReference>
<evidence type="ECO:0000256" key="5">
    <source>
        <dbReference type="ARBA" id="ARBA00022777"/>
    </source>
</evidence>
<evidence type="ECO:0000256" key="10">
    <source>
        <dbReference type="ARBA" id="ARBA00051693"/>
    </source>
</evidence>
<evidence type="ECO:0000313" key="14">
    <source>
        <dbReference type="EnsemblPlants" id="ONIVA01G25430.1"/>
    </source>
</evidence>
<feature type="domain" description="Protein kinase" evidence="13">
    <location>
        <begin position="42"/>
        <end position="320"/>
    </location>
</feature>
<proteinExistence type="predicted"/>
<evidence type="ECO:0000313" key="15">
    <source>
        <dbReference type="Proteomes" id="UP000006591"/>
    </source>
</evidence>
<keyword evidence="7" id="KW-0829">Tyrosine-protein kinase</keyword>
<dbReference type="Proteomes" id="UP000006591">
    <property type="component" value="Chromosome 1"/>
</dbReference>
<feature type="binding site" evidence="11">
    <location>
        <position position="73"/>
    </location>
    <ligand>
        <name>ATP</name>
        <dbReference type="ChEBI" id="CHEBI:30616"/>
    </ligand>
</feature>